<dbReference type="EMBL" id="OVTA01000030">
    <property type="protein sequence ID" value="SPR99105.1"/>
    <property type="molecule type" value="Genomic_DNA"/>
</dbReference>
<proteinExistence type="predicted"/>
<dbReference type="RefSeq" id="WP_116383890.1">
    <property type="nucleotide sequence ID" value="NZ_LS483233.1"/>
</dbReference>
<gene>
    <name evidence="1" type="ORF">CBM2634_A80037</name>
</gene>
<protein>
    <submittedName>
        <fullName evidence="1">Uncharacterized protein</fullName>
    </submittedName>
</protein>
<sequence>MTVRPPDATPLPAALVDVVDATAPAVPSSSPAAAAAAAHEPVPPAPLAPLARFARPTMLLETLLATRLELLSRDHAWPPHTLAQRRAVLMRLWDQRTPGLFEQGGTADSIARCLQAAFAEAAAGRRLEAALEFKRAYYLVCCTASSGSRARLHGGNNGEPG</sequence>
<evidence type="ECO:0000313" key="2">
    <source>
        <dbReference type="Proteomes" id="UP000256805"/>
    </source>
</evidence>
<organism evidence="1 2">
    <name type="scientific">Cupriavidus taiwanensis</name>
    <dbReference type="NCBI Taxonomy" id="164546"/>
    <lineage>
        <taxon>Bacteria</taxon>
        <taxon>Pseudomonadati</taxon>
        <taxon>Pseudomonadota</taxon>
        <taxon>Betaproteobacteria</taxon>
        <taxon>Burkholderiales</taxon>
        <taxon>Burkholderiaceae</taxon>
        <taxon>Cupriavidus</taxon>
    </lineage>
</organism>
<accession>A0A375J1N4</accession>
<dbReference type="AlphaFoldDB" id="A0A375J1N4"/>
<evidence type="ECO:0000313" key="1">
    <source>
        <dbReference type="EMBL" id="SPR99105.1"/>
    </source>
</evidence>
<dbReference type="Proteomes" id="UP000256805">
    <property type="component" value="Unassembled WGS sequence"/>
</dbReference>
<reference evidence="1 2" key="1">
    <citation type="submission" date="2018-01" db="EMBL/GenBank/DDBJ databases">
        <authorList>
            <person name="Gaut B.S."/>
            <person name="Morton B.R."/>
            <person name="Clegg M.T."/>
            <person name="Duvall M.R."/>
        </authorList>
    </citation>
    <scope>NUCLEOTIDE SEQUENCE [LARGE SCALE GENOMIC DNA]</scope>
    <source>
        <strain evidence="1">Cupriavidus taiwanensis cmp 52</strain>
    </source>
</reference>
<name>A0A375J1N4_9BURK</name>